<accession>A0ABS8WKB3</accession>
<sequence>MDIITRSGRKLSDIIPIGVEQVEELASEIGPIIEDEEEKLNPVRPVRLEVTENSQVDEGQAKGKEVIMPPKFQPTKGGARRRVERADTTHHLRDENIYCEGGDNTLAKDRVVLVASLVLRFLLNMGAIITEERMWRAVRLSTSLPFPCLMTRLCREAHVPIFAGIDVESYSTRRYDLEKSKDESRYEFKLHKIIPEVFRPNGQTARATETSTKLVGEAIGAELVCQAALIHISTLSTSSTTATQLERELSKTSSAIP</sequence>
<gene>
    <name evidence="1" type="ORF">HAX54_045137</name>
</gene>
<reference evidence="1 2" key="1">
    <citation type="journal article" date="2021" name="BMC Genomics">
        <title>Datura genome reveals duplications of psychoactive alkaloid biosynthetic genes and high mutation rate following tissue culture.</title>
        <authorList>
            <person name="Rajewski A."/>
            <person name="Carter-House D."/>
            <person name="Stajich J."/>
            <person name="Litt A."/>
        </authorList>
    </citation>
    <scope>NUCLEOTIDE SEQUENCE [LARGE SCALE GENOMIC DNA]</scope>
    <source>
        <strain evidence="1">AR-01</strain>
    </source>
</reference>
<dbReference type="Proteomes" id="UP000823775">
    <property type="component" value="Unassembled WGS sequence"/>
</dbReference>
<protein>
    <submittedName>
        <fullName evidence="1">Uncharacterized protein</fullName>
    </submittedName>
</protein>
<name>A0ABS8WKB3_DATST</name>
<evidence type="ECO:0000313" key="1">
    <source>
        <dbReference type="EMBL" id="MCE3049549.1"/>
    </source>
</evidence>
<comment type="caution">
    <text evidence="1">The sequence shown here is derived from an EMBL/GenBank/DDBJ whole genome shotgun (WGS) entry which is preliminary data.</text>
</comment>
<organism evidence="1 2">
    <name type="scientific">Datura stramonium</name>
    <name type="common">Jimsonweed</name>
    <name type="synonym">Common thornapple</name>
    <dbReference type="NCBI Taxonomy" id="4076"/>
    <lineage>
        <taxon>Eukaryota</taxon>
        <taxon>Viridiplantae</taxon>
        <taxon>Streptophyta</taxon>
        <taxon>Embryophyta</taxon>
        <taxon>Tracheophyta</taxon>
        <taxon>Spermatophyta</taxon>
        <taxon>Magnoliopsida</taxon>
        <taxon>eudicotyledons</taxon>
        <taxon>Gunneridae</taxon>
        <taxon>Pentapetalae</taxon>
        <taxon>asterids</taxon>
        <taxon>lamiids</taxon>
        <taxon>Solanales</taxon>
        <taxon>Solanaceae</taxon>
        <taxon>Solanoideae</taxon>
        <taxon>Datureae</taxon>
        <taxon>Datura</taxon>
    </lineage>
</organism>
<evidence type="ECO:0000313" key="2">
    <source>
        <dbReference type="Proteomes" id="UP000823775"/>
    </source>
</evidence>
<dbReference type="EMBL" id="JACEIK010006973">
    <property type="protein sequence ID" value="MCE3049549.1"/>
    <property type="molecule type" value="Genomic_DNA"/>
</dbReference>
<proteinExistence type="predicted"/>
<keyword evidence="2" id="KW-1185">Reference proteome</keyword>